<accession>A0AAV6W8K5</accession>
<feature type="compositionally biased region" description="Polar residues" evidence="1">
    <location>
        <begin position="41"/>
        <end position="55"/>
    </location>
</feature>
<evidence type="ECO:0000313" key="4">
    <source>
        <dbReference type="Proteomes" id="UP000826271"/>
    </source>
</evidence>
<feature type="region of interest" description="Disordered" evidence="1">
    <location>
        <begin position="399"/>
        <end position="477"/>
    </location>
</feature>
<proteinExistence type="predicted"/>
<feature type="region of interest" description="Disordered" evidence="1">
    <location>
        <begin position="294"/>
        <end position="325"/>
    </location>
</feature>
<feature type="region of interest" description="Disordered" evidence="1">
    <location>
        <begin position="1"/>
        <end position="70"/>
    </location>
</feature>
<sequence>MDSPASHRPDEDPVSSDPLHNDNTKNIDMRDVPMGEEGEQETSQNNQGKPPTYSQKLMGDNREWKPSKFNSATMKNLDKVHTIASSSECPHSRVVLKKDYVSGITHSWEDNIILKWEGKFINYNVLATKIDTLWSLKGLYELLEIGNNCYILKLKDKTKMESILTAGPWIIFNNHLGVRKWCPKFHASKDKALTTMSWVRIPELAIEYYQEEIIYSITKCLGTPVKIDHNTLWAAKGKFARFCVQIDLAQPLQSDIEVDGTVYNLVYENLPTICFLWPQKNECPLATRTEINEELKKNKDNGEEESEKTTGTETKNVETPVKGQDGKQFGEWMQVARPKTKQNRTRLVHGKGNSREGPQKILNKGLRNKNAFNALANTEDSQLEDLENVCDHRNLENFAFKGNSSPENLNGKLGSMVQRNDGKSGGGPSNLPTDRNDDVSPTLLATVGGNEPLSSGSDRGTTLRDGGTSELGRSGETRGTQDLIIQKLIHLLRKSKSKTGGMVLKNDLEKAYDRVSWSFLHETLDLFKFLTNVTRLIMDCVMSSRPRILWNREPLPPFQPSCGLRQGDPLSPYLFVLCMERLGYMIEEATWKGRWKPVAMCRGGPKISHLFFADDLLLTAKVTLSNAWTIKDVLDEFCGLSGLKVNISKSKIFFSKSTSWRNRRRVASRLGFGGTNDLGKYLGVPIVHHRASPRIYRQLVDKGKSGDGYGRNQCPPKFKIFHWLIHRNRLATRTQLFHRGKVCWKKPDKGWLKLNTDGSFRSTTGCATAGGLLRDDKGMWQWAEVDSDIVCKLIHNGDVEVHPLGNIIQDVRVLLRMPWRSTLQHTKHEGNQGADMLAKLGHDLHDGVHMWEKPPNECMEVLSAEM</sequence>
<keyword evidence="4" id="KW-1185">Reference proteome</keyword>
<dbReference type="SUPFAM" id="SSF56672">
    <property type="entry name" value="DNA/RNA polymerases"/>
    <property type="match status" value="1"/>
</dbReference>
<dbReference type="InterPro" id="IPR040256">
    <property type="entry name" value="At4g02000-like"/>
</dbReference>
<feature type="compositionally biased region" description="Basic and acidic residues" evidence="1">
    <location>
        <begin position="19"/>
        <end position="33"/>
    </location>
</feature>
<dbReference type="InterPro" id="IPR043502">
    <property type="entry name" value="DNA/RNA_pol_sf"/>
</dbReference>
<dbReference type="PANTHER" id="PTHR31286">
    <property type="entry name" value="GLYCINE-RICH CELL WALL STRUCTURAL PROTEIN 1.8-LIKE"/>
    <property type="match status" value="1"/>
</dbReference>
<evidence type="ECO:0000256" key="1">
    <source>
        <dbReference type="SAM" id="MobiDB-lite"/>
    </source>
</evidence>
<reference evidence="3" key="1">
    <citation type="submission" date="2019-10" db="EMBL/GenBank/DDBJ databases">
        <authorList>
            <person name="Zhang R."/>
            <person name="Pan Y."/>
            <person name="Wang J."/>
            <person name="Ma R."/>
            <person name="Yu S."/>
        </authorList>
    </citation>
    <scope>NUCLEOTIDE SEQUENCE</scope>
    <source>
        <strain evidence="3">LA-IB0</strain>
        <tissue evidence="3">Leaf</tissue>
    </source>
</reference>
<organism evidence="3 4">
    <name type="scientific">Buddleja alternifolia</name>
    <dbReference type="NCBI Taxonomy" id="168488"/>
    <lineage>
        <taxon>Eukaryota</taxon>
        <taxon>Viridiplantae</taxon>
        <taxon>Streptophyta</taxon>
        <taxon>Embryophyta</taxon>
        <taxon>Tracheophyta</taxon>
        <taxon>Spermatophyta</taxon>
        <taxon>Magnoliopsida</taxon>
        <taxon>eudicotyledons</taxon>
        <taxon>Gunneridae</taxon>
        <taxon>Pentapetalae</taxon>
        <taxon>asterids</taxon>
        <taxon>lamiids</taxon>
        <taxon>Lamiales</taxon>
        <taxon>Scrophulariaceae</taxon>
        <taxon>Buddlejeae</taxon>
        <taxon>Buddleja</taxon>
    </lineage>
</organism>
<dbReference type="Proteomes" id="UP000826271">
    <property type="component" value="Unassembled WGS sequence"/>
</dbReference>
<evidence type="ECO:0000313" key="3">
    <source>
        <dbReference type="EMBL" id="KAG8365030.1"/>
    </source>
</evidence>
<dbReference type="InterPro" id="IPR025558">
    <property type="entry name" value="DUF4283"/>
</dbReference>
<dbReference type="Pfam" id="PF00078">
    <property type="entry name" value="RVT_1"/>
    <property type="match status" value="1"/>
</dbReference>
<dbReference type="CDD" id="cd01650">
    <property type="entry name" value="RT_nLTR_like"/>
    <property type="match status" value="1"/>
</dbReference>
<feature type="compositionally biased region" description="Basic residues" evidence="1">
    <location>
        <begin position="339"/>
        <end position="349"/>
    </location>
</feature>
<dbReference type="EMBL" id="WHWC01000018">
    <property type="protein sequence ID" value="KAG8365030.1"/>
    <property type="molecule type" value="Genomic_DNA"/>
</dbReference>
<feature type="domain" description="Reverse transcriptase" evidence="2">
    <location>
        <begin position="329"/>
        <end position="686"/>
    </location>
</feature>
<dbReference type="Pfam" id="PF14111">
    <property type="entry name" value="DUF4283"/>
    <property type="match status" value="1"/>
</dbReference>
<comment type="caution">
    <text evidence="3">The sequence shown here is derived from an EMBL/GenBank/DDBJ whole genome shotgun (WGS) entry which is preliminary data.</text>
</comment>
<evidence type="ECO:0000259" key="2">
    <source>
        <dbReference type="PROSITE" id="PS50878"/>
    </source>
</evidence>
<dbReference type="CDD" id="cd06222">
    <property type="entry name" value="RNase_H_like"/>
    <property type="match status" value="1"/>
</dbReference>
<name>A0AAV6W8K5_9LAMI</name>
<gene>
    <name evidence="3" type="ORF">BUALT_Bualt18G0060600</name>
</gene>
<dbReference type="InterPro" id="IPR000477">
    <property type="entry name" value="RT_dom"/>
</dbReference>
<dbReference type="PROSITE" id="PS50878">
    <property type="entry name" value="RT_POL"/>
    <property type="match status" value="1"/>
</dbReference>
<protein>
    <recommendedName>
        <fullName evidence="2">Reverse transcriptase domain-containing protein</fullName>
    </recommendedName>
</protein>
<dbReference type="InterPro" id="IPR012337">
    <property type="entry name" value="RNaseH-like_sf"/>
</dbReference>
<dbReference type="PANTHER" id="PTHR31286:SF99">
    <property type="entry name" value="DUF4283 DOMAIN-CONTAINING PROTEIN"/>
    <property type="match status" value="1"/>
</dbReference>
<dbReference type="AlphaFoldDB" id="A0AAV6W8K5"/>
<feature type="region of interest" description="Disordered" evidence="1">
    <location>
        <begin position="339"/>
        <end position="360"/>
    </location>
</feature>
<dbReference type="InterPro" id="IPR044730">
    <property type="entry name" value="RNase_H-like_dom_plant"/>
</dbReference>
<feature type="compositionally biased region" description="Basic and acidic residues" evidence="1">
    <location>
        <begin position="1"/>
        <end position="11"/>
    </location>
</feature>
<dbReference type="SUPFAM" id="SSF53098">
    <property type="entry name" value="Ribonuclease H-like"/>
    <property type="match status" value="1"/>
</dbReference>